<dbReference type="PANTHER" id="PTHR13135">
    <property type="entry name" value="CYTOSOLIC RESINIFERATOXIN BINDING PROTEIN RBP-26"/>
    <property type="match status" value="1"/>
</dbReference>
<dbReference type="AlphaFoldDB" id="A0A0N4VIL0"/>
<dbReference type="GO" id="GO:0005737">
    <property type="term" value="C:cytoplasm"/>
    <property type="evidence" value="ECO:0007669"/>
    <property type="project" value="UniProtKB-SubCell"/>
</dbReference>
<keyword evidence="6" id="KW-0963">Cytoplasm</keyword>
<dbReference type="EMBL" id="UXUI01010454">
    <property type="protein sequence ID" value="VDD95255.1"/>
    <property type="molecule type" value="Genomic_DNA"/>
</dbReference>
<comment type="subcellular location">
    <subcellularLocation>
        <location evidence="2">Cytoplasm</location>
    </subcellularLocation>
    <subcellularLocation>
        <location evidence="1">Nucleus</location>
    </subcellularLocation>
</comment>
<dbReference type="Pfam" id="PF10258">
    <property type="entry name" value="PHAX_RNA-bd"/>
    <property type="match status" value="1"/>
</dbReference>
<evidence type="ECO:0000256" key="9">
    <source>
        <dbReference type="ARBA" id="ARBA00023242"/>
    </source>
</evidence>
<keyword evidence="7" id="KW-0694">RNA-binding</keyword>
<dbReference type="GO" id="GO:0015031">
    <property type="term" value="P:protein transport"/>
    <property type="evidence" value="ECO:0007669"/>
    <property type="project" value="UniProtKB-KW"/>
</dbReference>
<keyword evidence="13" id="KW-1185">Reference proteome</keyword>
<dbReference type="Proteomes" id="UP000274131">
    <property type="component" value="Unassembled WGS sequence"/>
</dbReference>
<dbReference type="PANTHER" id="PTHR13135:SF0">
    <property type="entry name" value="PHOSPHORYLATED ADAPTER RNA EXPORT PROTEIN"/>
    <property type="match status" value="1"/>
</dbReference>
<dbReference type="GO" id="GO:0003723">
    <property type="term" value="F:RNA binding"/>
    <property type="evidence" value="ECO:0007669"/>
    <property type="project" value="UniProtKB-KW"/>
</dbReference>
<dbReference type="WBParaSite" id="EVEC_0001066301-mRNA-1">
    <property type="protein sequence ID" value="EVEC_0001066301-mRNA-1"/>
    <property type="gene ID" value="EVEC_0001066301"/>
</dbReference>
<organism evidence="14">
    <name type="scientific">Enterobius vermicularis</name>
    <name type="common">Human pinworm</name>
    <dbReference type="NCBI Taxonomy" id="51028"/>
    <lineage>
        <taxon>Eukaryota</taxon>
        <taxon>Metazoa</taxon>
        <taxon>Ecdysozoa</taxon>
        <taxon>Nematoda</taxon>
        <taxon>Chromadorea</taxon>
        <taxon>Rhabditida</taxon>
        <taxon>Spirurina</taxon>
        <taxon>Oxyuridomorpha</taxon>
        <taxon>Oxyuroidea</taxon>
        <taxon>Oxyuridae</taxon>
        <taxon>Enterobius</taxon>
    </lineage>
</organism>
<evidence type="ECO:0000313" key="14">
    <source>
        <dbReference type="WBParaSite" id="EVEC_0001066301-mRNA-1"/>
    </source>
</evidence>
<dbReference type="InterPro" id="IPR039047">
    <property type="entry name" value="PHAX"/>
</dbReference>
<keyword evidence="8" id="KW-0653">Protein transport</keyword>
<protein>
    <recommendedName>
        <fullName evidence="4">Phosphorylated adapter RNA export protein</fullName>
    </recommendedName>
    <alternativeName>
        <fullName evidence="10">RNA U small nuclear RNA export adapter protein</fullName>
    </alternativeName>
</protein>
<sequence length="116" mass="13195">MSAEFPEDIPLDDLAKEIAEVLGEREDSIIPSRALKLFNEVRDIEATGGMKVFDGSRRRTPGGVYMVLFKSDPDVPQEIKMTKMADRSVKKGKRRIKAADGKRNKVGFKRMFIFFK</sequence>
<proteinExistence type="inferred from homology"/>
<keyword evidence="9" id="KW-0539">Nucleus</keyword>
<comment type="similarity">
    <text evidence="3">Belongs to the PHAX family.</text>
</comment>
<accession>A0A0N4VIL0</accession>
<dbReference type="GO" id="GO:0005634">
    <property type="term" value="C:nucleus"/>
    <property type="evidence" value="ECO:0007669"/>
    <property type="project" value="UniProtKB-SubCell"/>
</dbReference>
<evidence type="ECO:0000256" key="5">
    <source>
        <dbReference type="ARBA" id="ARBA00022448"/>
    </source>
</evidence>
<reference evidence="12 13" key="2">
    <citation type="submission" date="2018-10" db="EMBL/GenBank/DDBJ databases">
        <authorList>
            <consortium name="Pathogen Informatics"/>
        </authorList>
    </citation>
    <scope>NUCLEOTIDE SEQUENCE [LARGE SCALE GENOMIC DNA]</scope>
</reference>
<evidence type="ECO:0000256" key="4">
    <source>
        <dbReference type="ARBA" id="ARBA00016856"/>
    </source>
</evidence>
<gene>
    <name evidence="12" type="ORF">EVEC_LOCUS10006</name>
</gene>
<evidence type="ECO:0000256" key="8">
    <source>
        <dbReference type="ARBA" id="ARBA00022927"/>
    </source>
</evidence>
<feature type="domain" description="Phosphorylated adapter RNA export protein RNA-binding" evidence="11">
    <location>
        <begin position="31"/>
        <end position="80"/>
    </location>
</feature>
<name>A0A0N4VIL0_ENTVE</name>
<evidence type="ECO:0000256" key="1">
    <source>
        <dbReference type="ARBA" id="ARBA00004123"/>
    </source>
</evidence>
<evidence type="ECO:0000256" key="2">
    <source>
        <dbReference type="ARBA" id="ARBA00004496"/>
    </source>
</evidence>
<dbReference type="InterPro" id="IPR019385">
    <property type="entry name" value="PHAX_RNA-binding_domain"/>
</dbReference>
<evidence type="ECO:0000313" key="13">
    <source>
        <dbReference type="Proteomes" id="UP000274131"/>
    </source>
</evidence>
<evidence type="ECO:0000256" key="7">
    <source>
        <dbReference type="ARBA" id="ARBA00022884"/>
    </source>
</evidence>
<evidence type="ECO:0000313" key="12">
    <source>
        <dbReference type="EMBL" id="VDD95255.1"/>
    </source>
</evidence>
<evidence type="ECO:0000256" key="6">
    <source>
        <dbReference type="ARBA" id="ARBA00022490"/>
    </source>
</evidence>
<evidence type="ECO:0000256" key="10">
    <source>
        <dbReference type="ARBA" id="ARBA00030834"/>
    </source>
</evidence>
<evidence type="ECO:0000256" key="3">
    <source>
        <dbReference type="ARBA" id="ARBA00006094"/>
    </source>
</evidence>
<dbReference type="OrthoDB" id="20573at2759"/>
<reference evidence="14" key="1">
    <citation type="submission" date="2017-02" db="UniProtKB">
        <authorList>
            <consortium name="WormBaseParasite"/>
        </authorList>
    </citation>
    <scope>IDENTIFICATION</scope>
</reference>
<evidence type="ECO:0000259" key="11">
    <source>
        <dbReference type="Pfam" id="PF10258"/>
    </source>
</evidence>
<dbReference type="InterPro" id="IPR038092">
    <property type="entry name" value="PHAX_RNA-binding_sf"/>
</dbReference>
<dbReference type="GO" id="GO:0006408">
    <property type="term" value="P:snRNA export from nucleus"/>
    <property type="evidence" value="ECO:0007669"/>
    <property type="project" value="InterPro"/>
</dbReference>
<dbReference type="Gene3D" id="1.10.10.1440">
    <property type="entry name" value="PHAX RNA-binding domain"/>
    <property type="match status" value="1"/>
</dbReference>
<keyword evidence="5" id="KW-0813">Transport</keyword>
<dbReference type="STRING" id="51028.A0A0N4VIL0"/>